<evidence type="ECO:0000313" key="3">
    <source>
        <dbReference type="Proteomes" id="UP000681720"/>
    </source>
</evidence>
<dbReference type="PANTHER" id="PTHR11607:SF3">
    <property type="entry name" value="LYSOSOMAL ALPHA-MANNOSIDASE"/>
    <property type="match status" value="1"/>
</dbReference>
<organism evidence="2 3">
    <name type="scientific">Rotaria magnacalcarata</name>
    <dbReference type="NCBI Taxonomy" id="392030"/>
    <lineage>
        <taxon>Eukaryota</taxon>
        <taxon>Metazoa</taxon>
        <taxon>Spiralia</taxon>
        <taxon>Gnathifera</taxon>
        <taxon>Rotifera</taxon>
        <taxon>Eurotatoria</taxon>
        <taxon>Bdelloidea</taxon>
        <taxon>Philodinida</taxon>
        <taxon>Philodinidae</taxon>
        <taxon>Rotaria</taxon>
    </lineage>
</organism>
<dbReference type="EMBL" id="CAJOBJ010350082">
    <property type="protein sequence ID" value="CAF5207044.1"/>
    <property type="molecule type" value="Genomic_DNA"/>
</dbReference>
<accession>A0A8S3IVV5</accession>
<comment type="caution">
    <text evidence="2">The sequence shown here is derived from an EMBL/GenBank/DDBJ whole genome shotgun (WGS) entry which is preliminary data.</text>
</comment>
<dbReference type="GO" id="GO:0004559">
    <property type="term" value="F:alpha-mannosidase activity"/>
    <property type="evidence" value="ECO:0007669"/>
    <property type="project" value="InterPro"/>
</dbReference>
<protein>
    <recommendedName>
        <fullName evidence="1">Glycosyl hydrolase family 38 C-terminal domain-containing protein</fullName>
    </recommendedName>
</protein>
<dbReference type="Proteomes" id="UP000681720">
    <property type="component" value="Unassembled WGS sequence"/>
</dbReference>
<dbReference type="GO" id="GO:0030246">
    <property type="term" value="F:carbohydrate binding"/>
    <property type="evidence" value="ECO:0007669"/>
    <property type="project" value="InterPro"/>
</dbReference>
<dbReference type="AlphaFoldDB" id="A0A8S3IVV5"/>
<feature type="domain" description="Glycosyl hydrolase family 38 C-terminal" evidence="1">
    <location>
        <begin position="19"/>
        <end position="127"/>
    </location>
</feature>
<dbReference type="GO" id="GO:0006013">
    <property type="term" value="P:mannose metabolic process"/>
    <property type="evidence" value="ECO:0007669"/>
    <property type="project" value="InterPro"/>
</dbReference>
<sequence>MEQQQSVEPLASTKSSCSIENQHYILKVNEQGSIVSLKLKSLDKEINFQQNFSYYASSSSDGKSQQQSGLYVFRPVGTDPPKQVDIKEFYCLKRKGYEEIIQIYTSFGSQVIRLLDSSSYIEFDWVVGRLNAKY</sequence>
<proteinExistence type="predicted"/>
<name>A0A8S3IVV5_9BILA</name>
<dbReference type="InterPro" id="IPR050843">
    <property type="entry name" value="Glycosyl_Hydrlase_38"/>
</dbReference>
<dbReference type="GO" id="GO:0005764">
    <property type="term" value="C:lysosome"/>
    <property type="evidence" value="ECO:0007669"/>
    <property type="project" value="TreeGrafter"/>
</dbReference>
<reference evidence="2" key="1">
    <citation type="submission" date="2021-02" db="EMBL/GenBank/DDBJ databases">
        <authorList>
            <person name="Nowell W R."/>
        </authorList>
    </citation>
    <scope>NUCLEOTIDE SEQUENCE</scope>
</reference>
<dbReference type="PANTHER" id="PTHR11607">
    <property type="entry name" value="ALPHA-MANNOSIDASE"/>
    <property type="match status" value="1"/>
</dbReference>
<dbReference type="InterPro" id="IPR011013">
    <property type="entry name" value="Gal_mutarotase_sf_dom"/>
</dbReference>
<dbReference type="Gene3D" id="2.70.98.30">
    <property type="entry name" value="Golgi alpha-mannosidase II, domain 4"/>
    <property type="match status" value="1"/>
</dbReference>
<gene>
    <name evidence="2" type="ORF">GIL414_LOCUS78493</name>
</gene>
<evidence type="ECO:0000313" key="2">
    <source>
        <dbReference type="EMBL" id="CAF5207044.1"/>
    </source>
</evidence>
<evidence type="ECO:0000259" key="1">
    <source>
        <dbReference type="Pfam" id="PF07748"/>
    </source>
</evidence>
<dbReference type="SUPFAM" id="SSF74650">
    <property type="entry name" value="Galactose mutarotase-like"/>
    <property type="match status" value="1"/>
</dbReference>
<dbReference type="Pfam" id="PF07748">
    <property type="entry name" value="Glyco_hydro_38C"/>
    <property type="match status" value="1"/>
</dbReference>
<feature type="non-terminal residue" evidence="2">
    <location>
        <position position="1"/>
    </location>
</feature>
<dbReference type="InterPro" id="IPR011682">
    <property type="entry name" value="Glyco_hydro_38_C"/>
</dbReference>